<reference evidence="2 3" key="1">
    <citation type="submission" date="2023-11" db="EMBL/GenBank/DDBJ databases">
        <title>Actinomadura monticuli sp. nov., isolated from volcanic ash.</title>
        <authorList>
            <person name="Lee S.D."/>
            <person name="Yang H."/>
            <person name="Kim I.S."/>
        </authorList>
    </citation>
    <scope>NUCLEOTIDE SEQUENCE [LARGE SCALE GENOMIC DNA]</scope>
    <source>
        <strain evidence="2 3">DSM 45346</strain>
    </source>
</reference>
<keyword evidence="3" id="KW-1185">Reference proteome</keyword>
<feature type="signal peptide" evidence="1">
    <location>
        <begin position="1"/>
        <end position="22"/>
    </location>
</feature>
<feature type="chain" id="PRO_5046397355" description="Peptidase inhibitor family I36" evidence="1">
    <location>
        <begin position="23"/>
        <end position="115"/>
    </location>
</feature>
<protein>
    <recommendedName>
        <fullName evidence="4">Peptidase inhibitor family I36</fullName>
    </recommendedName>
</protein>
<evidence type="ECO:0000313" key="2">
    <source>
        <dbReference type="EMBL" id="MFA1557389.1"/>
    </source>
</evidence>
<dbReference type="Proteomes" id="UP001569904">
    <property type="component" value="Unassembled WGS sequence"/>
</dbReference>
<evidence type="ECO:0008006" key="4">
    <source>
        <dbReference type="Google" id="ProtNLM"/>
    </source>
</evidence>
<gene>
    <name evidence="2" type="ORF">SM436_27230</name>
</gene>
<evidence type="ECO:0000256" key="1">
    <source>
        <dbReference type="SAM" id="SignalP"/>
    </source>
</evidence>
<organism evidence="2 3">
    <name type="scientific">Actinomadura chokoriensis</name>
    <dbReference type="NCBI Taxonomy" id="454156"/>
    <lineage>
        <taxon>Bacteria</taxon>
        <taxon>Bacillati</taxon>
        <taxon>Actinomycetota</taxon>
        <taxon>Actinomycetes</taxon>
        <taxon>Streptosporangiales</taxon>
        <taxon>Thermomonosporaceae</taxon>
        <taxon>Actinomadura</taxon>
    </lineage>
</organism>
<evidence type="ECO:0000313" key="3">
    <source>
        <dbReference type="Proteomes" id="UP001569904"/>
    </source>
</evidence>
<sequence>MKTPRILSAGAVALLAGGAVVAGAVVAGTAGIAQAKVTCPTGFVCFQETPSGGRVVRIAEGQGAYFPGGTSVSEAVNNTRLGYCVTSSPYDYSLRPGQRVARSHIVFRVAPGTDC</sequence>
<accession>A0ABV4R4Q9</accession>
<comment type="caution">
    <text evidence="2">The sequence shown here is derived from an EMBL/GenBank/DDBJ whole genome shotgun (WGS) entry which is preliminary data.</text>
</comment>
<proteinExistence type="predicted"/>
<keyword evidence="1" id="KW-0732">Signal</keyword>
<name>A0ABV4R4Q9_9ACTN</name>
<dbReference type="EMBL" id="JAXCEH010000021">
    <property type="protein sequence ID" value="MFA1557389.1"/>
    <property type="molecule type" value="Genomic_DNA"/>
</dbReference>